<proteinExistence type="predicted"/>
<sequence length="425" mass="47545">MLLAEFIRRTGFTPEFADTLSSNWQEVPDTEALPECFTDGFFERYAEKLAVPTPFAPELPELNARVAAEPALRVYANLIIDAAFRRDEPGLGKWPAPEKLLTRRQCGLFQLLTAMSALPLIAASYRKIGLPPEYADGPAKWIGGTIAIYAAAHDGNPGHDLQQIHWLKHYMENRLFRVGRFEFLVHSAPEWLPAIYRSRKSGRTVALCRDGWVLTQEGFRARNGAVGVAGGEGYPVRPEAAGIQIAHLDEADGKVTGIPINPATGRAEPEQRETLDLTEYAPVLSAHEWVPSLHIPGGGGMTPELAKESLCRAVEFFRRYFHKELHAICCESWILNPDWMAELPGSNLARFMEEVYLTPMPEVDRAGLFFVYGRSEGKLSEYPADNSLRRAFRRIIDAGRPLRMGGMFILTADLDRFGTGTYRNR</sequence>
<keyword evidence="3" id="KW-1185">Reference proteome</keyword>
<dbReference type="Gene3D" id="3.40.630.120">
    <property type="match status" value="1"/>
</dbReference>
<comment type="caution">
    <text evidence="2">The sequence shown here is derived from an EMBL/GenBank/DDBJ whole genome shotgun (WGS) entry which is preliminary data.</text>
</comment>
<evidence type="ECO:0000259" key="1">
    <source>
        <dbReference type="Pfam" id="PF18164"/>
    </source>
</evidence>
<dbReference type="GeneID" id="78295059"/>
<dbReference type="OrthoDB" id="2139859at2"/>
<dbReference type="InterPro" id="IPR041644">
    <property type="entry name" value="GNAT_C"/>
</dbReference>
<dbReference type="RefSeq" id="WP_116883751.1">
    <property type="nucleotide sequence ID" value="NZ_CABMMC010000209.1"/>
</dbReference>
<dbReference type="Proteomes" id="UP000245959">
    <property type="component" value="Unassembled WGS sequence"/>
</dbReference>
<organism evidence="2 3">
    <name type="scientific">Victivallis vadensis</name>
    <dbReference type="NCBI Taxonomy" id="172901"/>
    <lineage>
        <taxon>Bacteria</taxon>
        <taxon>Pseudomonadati</taxon>
        <taxon>Lentisphaerota</taxon>
        <taxon>Lentisphaeria</taxon>
        <taxon>Victivallales</taxon>
        <taxon>Victivallaceae</taxon>
        <taxon>Victivallis</taxon>
    </lineage>
</organism>
<protein>
    <recommendedName>
        <fullName evidence="1">GNAT-like C-terminal domain-containing protein</fullName>
    </recommendedName>
</protein>
<dbReference type="Pfam" id="PF18164">
    <property type="entry name" value="GNAT_C"/>
    <property type="match status" value="1"/>
</dbReference>
<accession>A0A2U1B1L5</accession>
<evidence type="ECO:0000313" key="3">
    <source>
        <dbReference type="Proteomes" id="UP000245959"/>
    </source>
</evidence>
<reference evidence="2 3" key="1">
    <citation type="submission" date="2018-04" db="EMBL/GenBank/DDBJ databases">
        <title>Genomic Encyclopedia of Type Strains, Phase IV (KMG-IV): sequencing the most valuable type-strain genomes for metagenomic binning, comparative biology and taxonomic classification.</title>
        <authorList>
            <person name="Goeker M."/>
        </authorList>
    </citation>
    <scope>NUCLEOTIDE SEQUENCE [LARGE SCALE GENOMIC DNA]</scope>
    <source>
        <strain evidence="2 3">DSM 14823</strain>
    </source>
</reference>
<name>A0A2U1B1L5_9BACT</name>
<gene>
    <name evidence="2" type="ORF">C8D82_1119</name>
</gene>
<evidence type="ECO:0000313" key="2">
    <source>
        <dbReference type="EMBL" id="PVY42553.1"/>
    </source>
</evidence>
<feature type="domain" description="GNAT-like C-terminal" evidence="1">
    <location>
        <begin position="175"/>
        <end position="405"/>
    </location>
</feature>
<dbReference type="AlphaFoldDB" id="A0A2U1B1L5"/>
<dbReference type="EMBL" id="QEKH01000011">
    <property type="protein sequence ID" value="PVY42553.1"/>
    <property type="molecule type" value="Genomic_DNA"/>
</dbReference>